<evidence type="ECO:0000256" key="1">
    <source>
        <dbReference type="ARBA" id="ARBA00004651"/>
    </source>
</evidence>
<comment type="similarity">
    <text evidence="11">Belongs to the peptidase M48 family.</text>
</comment>
<keyword evidence="9 11" id="KW-0482">Metalloprotease</keyword>
<evidence type="ECO:0000256" key="8">
    <source>
        <dbReference type="ARBA" id="ARBA00022989"/>
    </source>
</evidence>
<dbReference type="InterPro" id="IPR001915">
    <property type="entry name" value="Peptidase_M48"/>
</dbReference>
<evidence type="ECO:0000256" key="3">
    <source>
        <dbReference type="ARBA" id="ARBA00022670"/>
    </source>
</evidence>
<dbReference type="Proteomes" id="UP000070558">
    <property type="component" value="Unassembled WGS sequence"/>
</dbReference>
<dbReference type="GO" id="GO:0005886">
    <property type="term" value="C:plasma membrane"/>
    <property type="evidence" value="ECO:0007669"/>
    <property type="project" value="UniProtKB-SubCell"/>
</dbReference>
<evidence type="ECO:0000256" key="5">
    <source>
        <dbReference type="ARBA" id="ARBA00022723"/>
    </source>
</evidence>
<protein>
    <submittedName>
        <fullName evidence="14">Peptidase, M48 family</fullName>
    </submittedName>
</protein>
<evidence type="ECO:0000256" key="2">
    <source>
        <dbReference type="ARBA" id="ARBA00022475"/>
    </source>
</evidence>
<keyword evidence="10 12" id="KW-0472">Membrane</keyword>
<evidence type="ECO:0000313" key="14">
    <source>
        <dbReference type="EMBL" id="KXA18005.1"/>
    </source>
</evidence>
<evidence type="ECO:0000256" key="9">
    <source>
        <dbReference type="ARBA" id="ARBA00023049"/>
    </source>
</evidence>
<keyword evidence="2" id="KW-1003">Cell membrane</keyword>
<evidence type="ECO:0000256" key="11">
    <source>
        <dbReference type="RuleBase" id="RU003983"/>
    </source>
</evidence>
<comment type="subcellular location">
    <subcellularLocation>
        <location evidence="1">Cell membrane</location>
        <topology evidence="1">Multi-pass membrane protein</topology>
    </subcellularLocation>
</comment>
<dbReference type="AlphaFoldDB" id="A0A133NNZ3"/>
<dbReference type="InterPro" id="IPR050083">
    <property type="entry name" value="HtpX_protease"/>
</dbReference>
<evidence type="ECO:0000256" key="12">
    <source>
        <dbReference type="SAM" id="Phobius"/>
    </source>
</evidence>
<keyword evidence="4 12" id="KW-0812">Transmembrane</keyword>
<dbReference type="PANTHER" id="PTHR43221:SF1">
    <property type="entry name" value="PROTEASE HTPX"/>
    <property type="match status" value="1"/>
</dbReference>
<name>A0A133NNZ3_GARVA</name>
<evidence type="ECO:0000259" key="13">
    <source>
        <dbReference type="Pfam" id="PF01435"/>
    </source>
</evidence>
<gene>
    <name evidence="14" type="ORF">HMPREF3216_00790</name>
</gene>
<feature type="domain" description="Peptidase M48" evidence="13">
    <location>
        <begin position="82"/>
        <end position="291"/>
    </location>
</feature>
<evidence type="ECO:0000256" key="10">
    <source>
        <dbReference type="ARBA" id="ARBA00023136"/>
    </source>
</evidence>
<dbReference type="GO" id="GO:0004222">
    <property type="term" value="F:metalloendopeptidase activity"/>
    <property type="evidence" value="ECO:0007669"/>
    <property type="project" value="InterPro"/>
</dbReference>
<dbReference type="Gene3D" id="3.30.2010.10">
    <property type="entry name" value="Metalloproteases ('zincins'), catalytic domain"/>
    <property type="match status" value="1"/>
</dbReference>
<keyword evidence="8 12" id="KW-1133">Transmembrane helix</keyword>
<dbReference type="GO" id="GO:0006508">
    <property type="term" value="P:proteolysis"/>
    <property type="evidence" value="ECO:0007669"/>
    <property type="project" value="UniProtKB-KW"/>
</dbReference>
<keyword evidence="5" id="KW-0479">Metal-binding</keyword>
<dbReference type="PANTHER" id="PTHR43221">
    <property type="entry name" value="PROTEASE HTPX"/>
    <property type="match status" value="1"/>
</dbReference>
<evidence type="ECO:0000256" key="7">
    <source>
        <dbReference type="ARBA" id="ARBA00022833"/>
    </source>
</evidence>
<proteinExistence type="inferred from homology"/>
<dbReference type="EMBL" id="LRQA01000040">
    <property type="protein sequence ID" value="KXA18005.1"/>
    <property type="molecule type" value="Genomic_DNA"/>
</dbReference>
<dbReference type="PATRIC" id="fig|2702.99.peg.772"/>
<evidence type="ECO:0000313" key="15">
    <source>
        <dbReference type="Proteomes" id="UP000070558"/>
    </source>
</evidence>
<keyword evidence="6 11" id="KW-0378">Hydrolase</keyword>
<feature type="transmembrane region" description="Helical" evidence="12">
    <location>
        <begin position="12"/>
        <end position="33"/>
    </location>
</feature>
<comment type="cofactor">
    <cofactor evidence="11">
        <name>Zn(2+)</name>
        <dbReference type="ChEBI" id="CHEBI:29105"/>
    </cofactor>
    <text evidence="11">Binds 1 zinc ion per subunit.</text>
</comment>
<comment type="caution">
    <text evidence="14">The sequence shown here is derived from an EMBL/GenBank/DDBJ whole genome shotgun (WGS) entry which is preliminary data.</text>
</comment>
<dbReference type="Pfam" id="PF01435">
    <property type="entry name" value="Peptidase_M48"/>
    <property type="match status" value="1"/>
</dbReference>
<organism evidence="14 15">
    <name type="scientific">Gardnerella vaginalis</name>
    <dbReference type="NCBI Taxonomy" id="2702"/>
    <lineage>
        <taxon>Bacteria</taxon>
        <taxon>Bacillati</taxon>
        <taxon>Actinomycetota</taxon>
        <taxon>Actinomycetes</taxon>
        <taxon>Bifidobacteriales</taxon>
        <taxon>Bifidobacteriaceae</taxon>
        <taxon>Gardnerella</taxon>
    </lineage>
</organism>
<evidence type="ECO:0000256" key="4">
    <source>
        <dbReference type="ARBA" id="ARBA00022692"/>
    </source>
</evidence>
<keyword evidence="3 11" id="KW-0645">Protease</keyword>
<sequence>MFGNIKMRYCNNLKTLALFSLIWLFVALMWIVAGSRLSMLIWFAIVATVLSVCAYWLSGKLAIRIIGASEVSENDEPVLYGIVREISAQIEKPMPHLYVAPTDSPNIFAIGRSERHATICCTRGLLNILNERELRGVVSHELIHVYNHDILNSTVASAIATIFTYTGYTLMYSGAKCAKSAKTRCPALRIVGKALSAIFAPVGSLFVDIAISSARELDADRSAGMLTGDPAALASALNKIAYGAKLHEMDLHSGVQAIASLMIVNPFANYDSKLLKLFSRQPAVKERVDCLTLMAKGQDVIQEDVVQEVMRKSTQGKAERADESIELDGNNVFRFQYGREYGKEYNREYSKEYSKGVSGRVVAVSGA</sequence>
<feature type="transmembrane region" description="Helical" evidence="12">
    <location>
        <begin position="39"/>
        <end position="57"/>
    </location>
</feature>
<dbReference type="GO" id="GO:0046872">
    <property type="term" value="F:metal ion binding"/>
    <property type="evidence" value="ECO:0007669"/>
    <property type="project" value="UniProtKB-KW"/>
</dbReference>
<keyword evidence="7 11" id="KW-0862">Zinc</keyword>
<dbReference type="OrthoDB" id="15218at2"/>
<accession>A0A133NNZ3</accession>
<reference evidence="14 15" key="1">
    <citation type="submission" date="2016-01" db="EMBL/GenBank/DDBJ databases">
        <authorList>
            <person name="Oliw E.H."/>
        </authorList>
    </citation>
    <scope>NUCLEOTIDE SEQUENCE [LARGE SCALE GENOMIC DNA]</scope>
    <source>
        <strain evidence="14 15">GED7760B</strain>
    </source>
</reference>
<dbReference type="RefSeq" id="WP_060786971.1">
    <property type="nucleotide sequence ID" value="NZ_KQ956819.1"/>
</dbReference>
<evidence type="ECO:0000256" key="6">
    <source>
        <dbReference type="ARBA" id="ARBA00022801"/>
    </source>
</evidence>